<comment type="similarity">
    <text evidence="1 9">Belongs to the peptidase M4 family.</text>
</comment>
<evidence type="ECO:0000256" key="3">
    <source>
        <dbReference type="ARBA" id="ARBA00022723"/>
    </source>
</evidence>
<name>A0A9X2IFV3_9ACTN</name>
<evidence type="ECO:0000256" key="5">
    <source>
        <dbReference type="ARBA" id="ARBA00022801"/>
    </source>
</evidence>
<dbReference type="Pfam" id="PF02868">
    <property type="entry name" value="Peptidase_M4_C"/>
    <property type="match status" value="1"/>
</dbReference>
<dbReference type="CDD" id="cd09597">
    <property type="entry name" value="M4_TLP"/>
    <property type="match status" value="1"/>
</dbReference>
<dbReference type="Gene3D" id="3.10.170.10">
    <property type="match status" value="1"/>
</dbReference>
<accession>A0A9X2IFV3</accession>
<proteinExistence type="inferred from homology"/>
<dbReference type="EC" id="3.4.24.-" evidence="9"/>
<dbReference type="GO" id="GO:0005576">
    <property type="term" value="C:extracellular region"/>
    <property type="evidence" value="ECO:0007669"/>
    <property type="project" value="UniProtKB-SubCell"/>
</dbReference>
<dbReference type="Gene3D" id="3.10.450.490">
    <property type="match status" value="1"/>
</dbReference>
<keyword evidence="7 9" id="KW-0482">Metalloprotease</keyword>
<keyword evidence="6 9" id="KW-0862">Zinc</keyword>
<dbReference type="InterPro" id="IPR001570">
    <property type="entry name" value="Peptidase_M4_C_domain"/>
</dbReference>
<evidence type="ECO:0000256" key="2">
    <source>
        <dbReference type="ARBA" id="ARBA00022670"/>
    </source>
</evidence>
<dbReference type="GO" id="GO:0004222">
    <property type="term" value="F:metalloendopeptidase activity"/>
    <property type="evidence" value="ECO:0007669"/>
    <property type="project" value="UniProtKB-UniRule"/>
</dbReference>
<evidence type="ECO:0000259" key="11">
    <source>
        <dbReference type="Pfam" id="PF01447"/>
    </source>
</evidence>
<evidence type="ECO:0000256" key="9">
    <source>
        <dbReference type="RuleBase" id="RU366073"/>
    </source>
</evidence>
<comment type="cofactor">
    <cofactor evidence="9">
        <name>Zn(2+)</name>
        <dbReference type="ChEBI" id="CHEBI:29105"/>
    </cofactor>
</comment>
<dbReference type="GO" id="GO:0046872">
    <property type="term" value="F:metal ion binding"/>
    <property type="evidence" value="ECO:0007669"/>
    <property type="project" value="UniProtKB-UniRule"/>
</dbReference>
<evidence type="ECO:0000259" key="13">
    <source>
        <dbReference type="Pfam" id="PF07504"/>
    </source>
</evidence>
<feature type="domain" description="Peptidase M4 C-terminal" evidence="12">
    <location>
        <begin position="384"/>
        <end position="557"/>
    </location>
</feature>
<comment type="caution">
    <text evidence="14">The sequence shown here is derived from an EMBL/GenBank/DDBJ whole genome shotgun (WGS) entry which is preliminary data.</text>
</comment>
<evidence type="ECO:0000256" key="4">
    <source>
        <dbReference type="ARBA" id="ARBA00022729"/>
    </source>
</evidence>
<dbReference type="EMBL" id="JAMOIL010000030">
    <property type="protein sequence ID" value="MCM0622221.1"/>
    <property type="molecule type" value="Genomic_DNA"/>
</dbReference>
<evidence type="ECO:0000256" key="8">
    <source>
        <dbReference type="PIRSR" id="PIRSR623612-1"/>
    </source>
</evidence>
<evidence type="ECO:0000256" key="10">
    <source>
        <dbReference type="SAM" id="MobiDB-lite"/>
    </source>
</evidence>
<dbReference type="PANTHER" id="PTHR33794">
    <property type="entry name" value="BACILLOLYSIN"/>
    <property type="match status" value="1"/>
</dbReference>
<organism evidence="14 15">
    <name type="scientific">Nocardioides bruguierae</name>
    <dbReference type="NCBI Taxonomy" id="2945102"/>
    <lineage>
        <taxon>Bacteria</taxon>
        <taxon>Bacillati</taxon>
        <taxon>Actinomycetota</taxon>
        <taxon>Actinomycetes</taxon>
        <taxon>Propionibacteriales</taxon>
        <taxon>Nocardioidaceae</taxon>
        <taxon>Nocardioides</taxon>
    </lineage>
</organism>
<comment type="function">
    <text evidence="9">Extracellular zinc metalloprotease.</text>
</comment>
<feature type="region of interest" description="Disordered" evidence="10">
    <location>
        <begin position="33"/>
        <end position="57"/>
    </location>
</feature>
<dbReference type="Pfam" id="PF07504">
    <property type="entry name" value="FTP"/>
    <property type="match status" value="1"/>
</dbReference>
<dbReference type="PRINTS" id="PR00730">
    <property type="entry name" value="THERMOLYSIN"/>
</dbReference>
<feature type="active site" evidence="8">
    <location>
        <position position="374"/>
    </location>
</feature>
<feature type="signal peptide" evidence="9">
    <location>
        <begin position="1"/>
        <end position="36"/>
    </location>
</feature>
<feature type="domain" description="FTP" evidence="13">
    <location>
        <begin position="83"/>
        <end position="125"/>
    </location>
</feature>
<evidence type="ECO:0000256" key="1">
    <source>
        <dbReference type="ARBA" id="ARBA00009388"/>
    </source>
</evidence>
<keyword evidence="9" id="KW-0964">Secreted</keyword>
<evidence type="ECO:0000313" key="15">
    <source>
        <dbReference type="Proteomes" id="UP001139485"/>
    </source>
</evidence>
<dbReference type="RefSeq" id="WP_250828475.1">
    <property type="nucleotide sequence ID" value="NZ_JAMOIL010000030.1"/>
</dbReference>
<feature type="domain" description="Peptidase M4" evidence="11">
    <location>
        <begin position="225"/>
        <end position="381"/>
    </location>
</feature>
<dbReference type="GO" id="GO:0006508">
    <property type="term" value="P:proteolysis"/>
    <property type="evidence" value="ECO:0007669"/>
    <property type="project" value="UniProtKB-KW"/>
</dbReference>
<evidence type="ECO:0000256" key="6">
    <source>
        <dbReference type="ARBA" id="ARBA00022833"/>
    </source>
</evidence>
<dbReference type="Gene3D" id="1.10.390.10">
    <property type="entry name" value="Neutral Protease Domain 2"/>
    <property type="match status" value="1"/>
</dbReference>
<reference evidence="14" key="1">
    <citation type="submission" date="2022-05" db="EMBL/GenBank/DDBJ databases">
        <authorList>
            <person name="Tuo L."/>
        </authorList>
    </citation>
    <scope>NUCLEOTIDE SEQUENCE</scope>
    <source>
        <strain evidence="14">BSK12Z-4</strain>
    </source>
</reference>
<gene>
    <name evidence="14" type="ORF">M8330_18160</name>
</gene>
<feature type="active site" description="Proton donor" evidence="8">
    <location>
        <position position="460"/>
    </location>
</feature>
<evidence type="ECO:0000256" key="7">
    <source>
        <dbReference type="ARBA" id="ARBA00023049"/>
    </source>
</evidence>
<comment type="subcellular location">
    <subcellularLocation>
        <location evidence="9">Secreted</location>
    </subcellularLocation>
</comment>
<protein>
    <recommendedName>
        <fullName evidence="9">Neutral metalloproteinase</fullName>
        <ecNumber evidence="9">3.4.24.-</ecNumber>
    </recommendedName>
</protein>
<dbReference type="InterPro" id="IPR013856">
    <property type="entry name" value="Peptidase_M4_domain"/>
</dbReference>
<keyword evidence="15" id="KW-1185">Reference proteome</keyword>
<keyword evidence="5 9" id="KW-0378">Hydrolase</keyword>
<dbReference type="InterPro" id="IPR027268">
    <property type="entry name" value="Peptidase_M4/M1_CTD_sf"/>
</dbReference>
<evidence type="ECO:0000313" key="14">
    <source>
        <dbReference type="EMBL" id="MCM0622221.1"/>
    </source>
</evidence>
<dbReference type="InterPro" id="IPR023612">
    <property type="entry name" value="Peptidase_M4"/>
</dbReference>
<sequence>MQHHHDRPHARLGLAAAAVLALGAVAASTVPGTAQAAGSGTDAADRPGSGQVSGQVSADRAADVVSQVLEHRRVAKVSRGTAFEVSDTVLDPDGSAHVRMTRTYRGLPVLGGDVVAHETAQGAWAGLSRTLGAKVTVATTPDVARAAARSTAAAPSKDVRGIDGLEAQGPTRLVVDALAGAPTLAWEVTTVGTQADGTPSRLLTYVDADTGQVLRREETIQTIDGEGETLYGGTVPLDVTATGSGYEMRDATRGGSYTTDMDGATDSYACQLLGMRCDDGTIVTSPTTSFGDGTNADPDTAAADAQYGTDVTWDYYLEVHGREGIFGDGSGSFNRVHYGSNYVNAFWDGEKMTYGDGDGSSYGPLVSLDVAGHEMSHGVTEHTANLTYSGESGGLNEATSDIFGTMVEFYANNTEDAADYLIGEEFDLASGEGLRRMDDPASDGSSQSCWSSSTANVDVHYSSGVGNHFFYLLAEGSGAKVIGGVQHDSPTCDGSTVTGIGRDAAADIWFRALTVYMTSGTDYSGARDATLAAAADLYGAGSTEETAVAAAWDAVDVA</sequence>
<evidence type="ECO:0000259" key="12">
    <source>
        <dbReference type="Pfam" id="PF02868"/>
    </source>
</evidence>
<keyword evidence="3" id="KW-0479">Metal-binding</keyword>
<keyword evidence="2 9" id="KW-0645">Protease</keyword>
<feature type="chain" id="PRO_5041017250" description="Neutral metalloproteinase" evidence="9">
    <location>
        <begin position="37"/>
        <end position="558"/>
    </location>
</feature>
<keyword evidence="4 9" id="KW-0732">Signal</keyword>
<dbReference type="PANTHER" id="PTHR33794:SF1">
    <property type="entry name" value="BACILLOLYSIN"/>
    <property type="match status" value="1"/>
</dbReference>
<dbReference type="SUPFAM" id="SSF55486">
    <property type="entry name" value="Metalloproteases ('zincins'), catalytic domain"/>
    <property type="match status" value="1"/>
</dbReference>
<dbReference type="InterPro" id="IPR011096">
    <property type="entry name" value="FTP_domain"/>
</dbReference>
<dbReference type="AlphaFoldDB" id="A0A9X2IFV3"/>
<dbReference type="InterPro" id="IPR050728">
    <property type="entry name" value="Zinc_Metalloprotease_M4"/>
</dbReference>
<dbReference type="Pfam" id="PF01447">
    <property type="entry name" value="Peptidase_M4"/>
    <property type="match status" value="1"/>
</dbReference>
<dbReference type="Proteomes" id="UP001139485">
    <property type="component" value="Unassembled WGS sequence"/>
</dbReference>